<evidence type="ECO:0000256" key="2">
    <source>
        <dbReference type="ARBA" id="ARBA00004613"/>
    </source>
</evidence>
<dbReference type="Gene3D" id="2.150.10.10">
    <property type="entry name" value="Serralysin-like metalloprotease, C-terminal"/>
    <property type="match status" value="2"/>
</dbReference>
<protein>
    <recommendedName>
        <fullName evidence="6">Cadherin domain-containing protein</fullName>
    </recommendedName>
</protein>
<dbReference type="Pfam" id="PF00353">
    <property type="entry name" value="HemolysinCabind"/>
    <property type="match status" value="2"/>
</dbReference>
<dbReference type="PANTHER" id="PTHR38340">
    <property type="entry name" value="S-LAYER PROTEIN"/>
    <property type="match status" value="1"/>
</dbReference>
<dbReference type="InterPro" id="IPR013858">
    <property type="entry name" value="Peptidase_M10B_C"/>
</dbReference>
<dbReference type="InterPro" id="IPR001343">
    <property type="entry name" value="Hemolysn_Ca-bd"/>
</dbReference>
<dbReference type="RefSeq" id="WP_211862787.1">
    <property type="nucleotide sequence ID" value="NZ_JAAEDM010000039.1"/>
</dbReference>
<dbReference type="PANTHER" id="PTHR38340:SF1">
    <property type="entry name" value="S-LAYER PROTEIN"/>
    <property type="match status" value="1"/>
</dbReference>
<dbReference type="Pfam" id="PF17803">
    <property type="entry name" value="Cadherin_4"/>
    <property type="match status" value="2"/>
</dbReference>
<name>A0A9X9WYY7_9PROT</name>
<dbReference type="InterPro" id="IPR011049">
    <property type="entry name" value="Serralysin-like_metalloprot_C"/>
</dbReference>
<comment type="cofactor">
    <cofactor evidence="1">
        <name>Ca(2+)</name>
        <dbReference type="ChEBI" id="CHEBI:29108"/>
    </cofactor>
</comment>
<comment type="caution">
    <text evidence="7">The sequence shown here is derived from an EMBL/GenBank/DDBJ whole genome shotgun (WGS) entry which is preliminary data.</text>
</comment>
<evidence type="ECO:0000256" key="1">
    <source>
        <dbReference type="ARBA" id="ARBA00001913"/>
    </source>
</evidence>
<keyword evidence="8" id="KW-1185">Reference proteome</keyword>
<dbReference type="EMBL" id="JAAEDM010000039">
    <property type="protein sequence ID" value="MBR0672366.1"/>
    <property type="molecule type" value="Genomic_DNA"/>
</dbReference>
<dbReference type="InterPro" id="IPR011044">
    <property type="entry name" value="Quino_amine_DH_bsu"/>
</dbReference>
<dbReference type="GO" id="GO:0016020">
    <property type="term" value="C:membrane"/>
    <property type="evidence" value="ECO:0007669"/>
    <property type="project" value="InterPro"/>
</dbReference>
<dbReference type="PROSITE" id="PS50268">
    <property type="entry name" value="CADHERIN_2"/>
    <property type="match status" value="3"/>
</dbReference>
<organism evidence="7 8">
    <name type="scientific">Neoroseomonas soli</name>
    <dbReference type="NCBI Taxonomy" id="1081025"/>
    <lineage>
        <taxon>Bacteria</taxon>
        <taxon>Pseudomonadati</taxon>
        <taxon>Pseudomonadota</taxon>
        <taxon>Alphaproteobacteria</taxon>
        <taxon>Acetobacterales</taxon>
        <taxon>Acetobacteraceae</taxon>
        <taxon>Neoroseomonas</taxon>
    </lineage>
</organism>
<evidence type="ECO:0000313" key="8">
    <source>
        <dbReference type="Proteomes" id="UP001138751"/>
    </source>
</evidence>
<dbReference type="GO" id="GO:0005509">
    <property type="term" value="F:calcium ion binding"/>
    <property type="evidence" value="ECO:0007669"/>
    <property type="project" value="InterPro"/>
</dbReference>
<feature type="domain" description="Cadherin" evidence="6">
    <location>
        <begin position="6"/>
        <end position="88"/>
    </location>
</feature>
<reference evidence="7" key="1">
    <citation type="submission" date="2020-01" db="EMBL/GenBank/DDBJ databases">
        <authorList>
            <person name="Rat A."/>
        </authorList>
    </citation>
    <scope>NUCLEOTIDE SEQUENCE</scope>
    <source>
        <strain evidence="7">LMG 31231</strain>
    </source>
</reference>
<dbReference type="Proteomes" id="UP001138751">
    <property type="component" value="Unassembled WGS sequence"/>
</dbReference>
<evidence type="ECO:0000259" key="6">
    <source>
        <dbReference type="PROSITE" id="PS50268"/>
    </source>
</evidence>
<sequence length="633" mass="62661">TTGGAVTATDADDGAVLTYALADPDNAPAGLVFNPDGSWTFDAGSYDSLAKDATLPLNVGFTVTDQHGATGSGTLAITVTGVNDAPEAQDATAGVLEDATTGGAVTATDADDGAVLTYALADPDNAPAGLVFNPDGSWTFDAGSYDSLAKDATLPLNVGFTVTDQHGASDNGTLAITVTGVNDAPEAQDATAGVLEDATTGGAVSATDADDGAVLTYALADPDNAPTGLVFNPDGSWTFDAGSYDSLAKDATLPLNVGFIVTDQHGASDNGTLAITVTGVNDAPEVSSASATVNELADQTNSATLLTTNGAVAFADVDLADVGHTASKVSVSLGGTTSGLAPLTQADLLGFVSLGTVTKAAGSAAGDVAWTFGAADKTFDYLKAGESVTLTYTVRVDDGDGGQGTGTVAITVNGAAEPILTAMLPAPFTGVGDPSDTVTGTPGSGGPGGNNDTIIGSSAGESLSGGGGDDLIIGRGGNDTLDGGNLDDTLYGGEGNDTLLGGNQNDHLFGGSGVDSLVGGQQNDVLIGGYGTDILTGGTGNDIFRYLHANDTNDVVTDFTPGEDKIDLSALYSGTLGFQAVQSQAFTAANNVAWFQTGGNTVVIVDLDGNTANAELMITLNGLKGLQASDFVL</sequence>
<dbReference type="InterPro" id="IPR018511">
    <property type="entry name" value="Hemolysin-typ_Ca-bd_CS"/>
</dbReference>
<dbReference type="AlphaFoldDB" id="A0A9X9WYY7"/>
<proteinExistence type="predicted"/>
<evidence type="ECO:0000313" key="7">
    <source>
        <dbReference type="EMBL" id="MBR0672366.1"/>
    </source>
</evidence>
<evidence type="ECO:0000256" key="3">
    <source>
        <dbReference type="ARBA" id="ARBA00022525"/>
    </source>
</evidence>
<dbReference type="SMART" id="SM00112">
    <property type="entry name" value="CA"/>
    <property type="match status" value="3"/>
</dbReference>
<feature type="region of interest" description="Disordered" evidence="5">
    <location>
        <begin position="432"/>
        <end position="476"/>
    </location>
</feature>
<feature type="domain" description="Cadherin" evidence="6">
    <location>
        <begin position="186"/>
        <end position="286"/>
    </location>
</feature>
<dbReference type="PROSITE" id="PS00330">
    <property type="entry name" value="HEMOLYSIN_CALCIUM"/>
    <property type="match status" value="2"/>
</dbReference>
<keyword evidence="4" id="KW-0677">Repeat</keyword>
<dbReference type="GO" id="GO:0007156">
    <property type="term" value="P:homophilic cell adhesion via plasma membrane adhesion molecules"/>
    <property type="evidence" value="ECO:0007669"/>
    <property type="project" value="InterPro"/>
</dbReference>
<gene>
    <name evidence="7" type="ORF">GXW76_14375</name>
</gene>
<accession>A0A9X9WYY7</accession>
<reference evidence="7" key="2">
    <citation type="journal article" date="2021" name="Syst. Appl. Microbiol.">
        <title>Roseomonas hellenica sp. nov., isolated from roots of wild-growing Alkanna tinctoria.</title>
        <authorList>
            <person name="Rat A."/>
            <person name="Naranjo H.D."/>
            <person name="Lebbe L."/>
            <person name="Cnockaert M."/>
            <person name="Krigas N."/>
            <person name="Grigoriadou K."/>
            <person name="Maloupa E."/>
            <person name="Willems A."/>
        </authorList>
    </citation>
    <scope>NUCLEOTIDE SEQUENCE</scope>
    <source>
        <strain evidence="7">LMG 31231</strain>
    </source>
</reference>
<comment type="subcellular location">
    <subcellularLocation>
        <location evidence="2">Secreted</location>
    </subcellularLocation>
</comment>
<dbReference type="Pfam" id="PF08548">
    <property type="entry name" value="Peptidase_M10_C"/>
    <property type="match status" value="1"/>
</dbReference>
<dbReference type="InterPro" id="IPR040853">
    <property type="entry name" value="RapA2_cadherin-like"/>
</dbReference>
<dbReference type="InterPro" id="IPR002126">
    <property type="entry name" value="Cadherin-like_dom"/>
</dbReference>
<dbReference type="SUPFAM" id="SSF51120">
    <property type="entry name" value="beta-Roll"/>
    <property type="match status" value="1"/>
</dbReference>
<dbReference type="InterPro" id="IPR050557">
    <property type="entry name" value="RTX_toxin/Mannuronan_C5-epim"/>
</dbReference>
<dbReference type="InterPro" id="IPR010221">
    <property type="entry name" value="VCBS_dom"/>
</dbReference>
<feature type="domain" description="Cadherin" evidence="6">
    <location>
        <begin position="87"/>
        <end position="187"/>
    </location>
</feature>
<dbReference type="NCBIfam" id="TIGR01965">
    <property type="entry name" value="VCBS_repeat"/>
    <property type="match status" value="4"/>
</dbReference>
<feature type="compositionally biased region" description="Gly residues" evidence="5">
    <location>
        <begin position="463"/>
        <end position="476"/>
    </location>
</feature>
<dbReference type="GO" id="GO:0005615">
    <property type="term" value="C:extracellular space"/>
    <property type="evidence" value="ECO:0007669"/>
    <property type="project" value="InterPro"/>
</dbReference>
<feature type="compositionally biased region" description="Low complexity" evidence="5">
    <location>
        <begin position="450"/>
        <end position="462"/>
    </location>
</feature>
<evidence type="ECO:0000256" key="5">
    <source>
        <dbReference type="SAM" id="MobiDB-lite"/>
    </source>
</evidence>
<keyword evidence="3" id="KW-0964">Secreted</keyword>
<dbReference type="SUPFAM" id="SSF50969">
    <property type="entry name" value="YVTN repeat-like/Quinoprotein amine dehydrogenase"/>
    <property type="match status" value="1"/>
</dbReference>
<feature type="non-terminal residue" evidence="7">
    <location>
        <position position="1"/>
    </location>
</feature>
<evidence type="ECO:0000256" key="4">
    <source>
        <dbReference type="ARBA" id="ARBA00022737"/>
    </source>
</evidence>
<dbReference type="PRINTS" id="PR00313">
    <property type="entry name" value="CABNDNGRPT"/>
</dbReference>